<sequence>MSEAETLRIAGELTRDHEGCVLIAYPDPLSPLAKAIGRSGLAALARG</sequence>
<dbReference type="Proteomes" id="UP000490982">
    <property type="component" value="Unassembled WGS sequence"/>
</dbReference>
<dbReference type="EMBL" id="WNHS01000723">
    <property type="protein sequence ID" value="MTW25836.1"/>
    <property type="molecule type" value="Genomic_DNA"/>
</dbReference>
<proteinExistence type="predicted"/>
<gene>
    <name evidence="1" type="ORF">GM537_13755</name>
</gene>
<name>A0A6G2DX74_STREE</name>
<reference evidence="1 2" key="1">
    <citation type="submission" date="2019-11" db="EMBL/GenBank/DDBJ databases">
        <title>Growth characteristics of pneumococcus vary with the chemical composition of the capsule and with environmental conditions.</title>
        <authorList>
            <person name="Tothpal A."/>
            <person name="Desobry K."/>
            <person name="Joshi S."/>
            <person name="Wyllie A.L."/>
            <person name="Weinberger D.M."/>
        </authorList>
    </citation>
    <scope>NUCLEOTIDE SEQUENCE [LARGE SCALE GENOMIC DNA]</scope>
    <source>
        <strain evidence="2">pnumococcus23A</strain>
    </source>
</reference>
<organism evidence="1 2">
    <name type="scientific">Streptococcus pneumoniae</name>
    <dbReference type="NCBI Taxonomy" id="1313"/>
    <lineage>
        <taxon>Bacteria</taxon>
        <taxon>Bacillati</taxon>
        <taxon>Bacillota</taxon>
        <taxon>Bacilli</taxon>
        <taxon>Lactobacillales</taxon>
        <taxon>Streptococcaceae</taxon>
        <taxon>Streptococcus</taxon>
    </lineage>
</organism>
<comment type="caution">
    <text evidence="1">The sequence shown here is derived from an EMBL/GenBank/DDBJ whole genome shotgun (WGS) entry which is preliminary data.</text>
</comment>
<accession>A0A6G2DX74</accession>
<evidence type="ECO:0000313" key="2">
    <source>
        <dbReference type="Proteomes" id="UP000490982"/>
    </source>
</evidence>
<evidence type="ECO:0000313" key="1">
    <source>
        <dbReference type="EMBL" id="MTW25836.1"/>
    </source>
</evidence>
<dbReference type="AlphaFoldDB" id="A0A6G2DX74"/>
<protein>
    <submittedName>
        <fullName evidence="1">Uncharacterized protein</fullName>
    </submittedName>
</protein>
<feature type="non-terminal residue" evidence="1">
    <location>
        <position position="47"/>
    </location>
</feature>